<comment type="subcellular location">
    <subcellularLocation>
        <location evidence="1">Nucleus</location>
    </subcellularLocation>
</comment>
<dbReference type="SUPFAM" id="SSF81631">
    <property type="entry name" value="PAP/OAS1 substrate-binding domain"/>
    <property type="match status" value="1"/>
</dbReference>
<dbReference type="InterPro" id="IPR005135">
    <property type="entry name" value="Endo/exonuclease/phosphatase"/>
</dbReference>
<keyword evidence="7" id="KW-0067">ATP-binding</keyword>
<evidence type="ECO:0000256" key="1">
    <source>
        <dbReference type="ARBA" id="ARBA00004123"/>
    </source>
</evidence>
<dbReference type="InterPro" id="IPR011068">
    <property type="entry name" value="NuclTrfase_I-like_C"/>
</dbReference>
<dbReference type="Pfam" id="PF03372">
    <property type="entry name" value="Exo_endo_phos"/>
    <property type="match status" value="1"/>
</dbReference>
<evidence type="ECO:0000256" key="9">
    <source>
        <dbReference type="SAM" id="MobiDB-lite"/>
    </source>
</evidence>
<dbReference type="Gene3D" id="3.30.460.10">
    <property type="entry name" value="Beta Polymerase, domain 2"/>
    <property type="match status" value="1"/>
</dbReference>
<dbReference type="Gene3D" id="1.10.1410.10">
    <property type="match status" value="1"/>
</dbReference>
<dbReference type="PANTHER" id="PTHR10682:SF23">
    <property type="entry name" value="POLYNUCLEOTIDE ADENYLYLTRANSFERASE"/>
    <property type="match status" value="1"/>
</dbReference>
<feature type="domain" description="MJ1316 RNA cyclic group end recognition" evidence="11">
    <location>
        <begin position="1157"/>
        <end position="1227"/>
    </location>
</feature>
<dbReference type="Pfam" id="PF04928">
    <property type="entry name" value="PAP_central"/>
    <property type="match status" value="1"/>
</dbReference>
<evidence type="ECO:0000256" key="8">
    <source>
        <dbReference type="ARBA" id="ARBA00023242"/>
    </source>
</evidence>
<feature type="domain" description="Endonuclease/exonuclease/phosphatase" evidence="10">
    <location>
        <begin position="263"/>
        <end position="564"/>
    </location>
</feature>
<dbReference type="GO" id="GO:0031123">
    <property type="term" value="P:RNA 3'-end processing"/>
    <property type="evidence" value="ECO:0007669"/>
    <property type="project" value="InterPro"/>
</dbReference>
<evidence type="ECO:0000256" key="7">
    <source>
        <dbReference type="ARBA" id="ARBA00022840"/>
    </source>
</evidence>
<sequence>MDLPTESSWPMSPTSHDTALCLIPPEELWEPIDRIRSLYDKAHGRWPPHVNLIYPFVEPETLSEAARILSKLDLPEQAQRRVHLQVADAFAHKHHNTIILRPENGPDAEALLSVQQFARETLGMRPDTTSQPHMTLGQTDGPGVASAPHHFLLEKARLSSPVSWRFSRLAILVRESGAENPGKPRRMMLWGYVDLDTHQVLGHDVPRDLYADLHLALSSCNEAQPTANRLSYAFSRPDGVWQSLCNGSILNAAVDSPDRLIVASYNVLAEFEWPPSSSRYPALVANILSKRAAADIVVLQEVTDHFLSFLLTDKEISAQYPFCSHGPPEQEGVGPMGSFLNTAVLSRYRFSWEYLPFHRKHKGSQVATFPDLKLGTNVDTAVSKPLVLATCHLSKGLVDGSVAAKKSELQRLLAYLQTHWPSHPWIIAGDFNLATSSYTISQARQKQELSQQGYRTLRDIPALLRDAGLQDAWLSSRMEAGESSGIEQHGTGELHEGEQGATFDPTRNALAAKMVGSGYNNRPQRYDRILVGNHLQLRPSGFNIFGNNPSAGPEHAPESYASDHWGIRCLLTRPSTRMDLSGKSGLAATSAQVTVELKEAPASLKHTDEILTTLSERGCWQTDADREARQVALKTLEQVLLGKDAGATGPEARATLDIVLVPVGSFGLGTWTAWSDVDCLCIGTISSRTFFTLATQRLKKASASSIVILRRVRASSGTMLELSVRGIKFDLQYCAARSIQERWPEVMRRPPSDPAFALPFQTLSKLKPARDMYYLQRSIPDMTQYRMAHMLIKTWARSRGLYAARFGLLGGIHIATMLVPICKQLAHDSDEVDTADILTTFFNHYANLDWAKQVVFDPFFHKELKYHRGFREPMCLLGWHAPSLNTALNASGPTTKTISHELARASRRLAKEGMTWDAFLGSDGSTGRAIAHDASAEFLLAYKSYVKLEAHYWGKSPMKLTKLLGWLESRCVSVLVDIDKRVPQLAARIWPERFLLGEVDTDVGDTAEAEYHGCYLIGLDWHAGVPDGELELQSVQATLETILQSFEARLRESDKYYDANTCWVSAATARSAEVTALKVDRRQWEAGDIDSFGNGDSEDESDVDEEEEEDAGEDGEEGGYQQLQDADIGSTNNAATVQKGKKKNKLTTASVPRTGKFRTAANVMSRIRWDASMDASNYVVGYEDRFSGAQEKALEDWKSEQTDEEFIPQHRILYFKRRSDRVIVWERRTRLDNVFGSGVTSRSIDAGATTER</sequence>
<dbReference type="Gene3D" id="3.60.10.10">
    <property type="entry name" value="Endonuclease/exonuclease/phosphatase"/>
    <property type="match status" value="1"/>
</dbReference>
<evidence type="ECO:0000313" key="13">
    <source>
        <dbReference type="EMBL" id="KAH7327859.1"/>
    </source>
</evidence>
<evidence type="ECO:0000256" key="4">
    <source>
        <dbReference type="ARBA" id="ARBA00022664"/>
    </source>
</evidence>
<dbReference type="GO" id="GO:1990817">
    <property type="term" value="F:poly(A) RNA polymerase activity"/>
    <property type="evidence" value="ECO:0007669"/>
    <property type="project" value="UniProtKB-EC"/>
</dbReference>
<dbReference type="EC" id="2.7.7.19" evidence="3"/>
<dbReference type="GO" id="GO:0003723">
    <property type="term" value="F:RNA binding"/>
    <property type="evidence" value="ECO:0007669"/>
    <property type="project" value="InterPro"/>
</dbReference>
<evidence type="ECO:0000259" key="10">
    <source>
        <dbReference type="Pfam" id="PF03372"/>
    </source>
</evidence>
<keyword evidence="14" id="KW-1185">Reference proteome</keyword>
<evidence type="ECO:0000256" key="6">
    <source>
        <dbReference type="ARBA" id="ARBA00022741"/>
    </source>
</evidence>
<feature type="region of interest" description="Disordered" evidence="9">
    <location>
        <begin position="1087"/>
        <end position="1119"/>
    </location>
</feature>
<evidence type="ECO:0000259" key="11">
    <source>
        <dbReference type="Pfam" id="PF04457"/>
    </source>
</evidence>
<comment type="caution">
    <text evidence="13">The sequence shown here is derived from an EMBL/GenBank/DDBJ whole genome shotgun (WGS) entry which is preliminary data.</text>
</comment>
<reference evidence="13" key="1">
    <citation type="journal article" date="2021" name="Nat. Commun.">
        <title>Genetic determinants of endophytism in the Arabidopsis root mycobiome.</title>
        <authorList>
            <person name="Mesny F."/>
            <person name="Miyauchi S."/>
            <person name="Thiergart T."/>
            <person name="Pickel B."/>
            <person name="Atanasova L."/>
            <person name="Karlsson M."/>
            <person name="Huettel B."/>
            <person name="Barry K.W."/>
            <person name="Haridas S."/>
            <person name="Chen C."/>
            <person name="Bauer D."/>
            <person name="Andreopoulos W."/>
            <person name="Pangilinan J."/>
            <person name="LaButti K."/>
            <person name="Riley R."/>
            <person name="Lipzen A."/>
            <person name="Clum A."/>
            <person name="Drula E."/>
            <person name="Henrissat B."/>
            <person name="Kohler A."/>
            <person name="Grigoriev I.V."/>
            <person name="Martin F.M."/>
            <person name="Hacquard S."/>
        </authorList>
    </citation>
    <scope>NUCLEOTIDE SEQUENCE</scope>
    <source>
        <strain evidence="13">MPI-CAGE-CH-0235</strain>
    </source>
</reference>
<dbReference type="OrthoDB" id="10263155at2759"/>
<dbReference type="SUPFAM" id="SSF56219">
    <property type="entry name" value="DNase I-like"/>
    <property type="match status" value="1"/>
</dbReference>
<dbReference type="InterPro" id="IPR036691">
    <property type="entry name" value="Endo/exonu/phosph_ase_sf"/>
</dbReference>
<dbReference type="InterPro" id="IPR043519">
    <property type="entry name" value="NT_sf"/>
</dbReference>
<dbReference type="SUPFAM" id="SSF55003">
    <property type="entry name" value="PAP/Archaeal CCA-adding enzyme, C-terminal domain"/>
    <property type="match status" value="1"/>
</dbReference>
<keyword evidence="4" id="KW-0507">mRNA processing</keyword>
<evidence type="ECO:0000313" key="14">
    <source>
        <dbReference type="Proteomes" id="UP000813444"/>
    </source>
</evidence>
<evidence type="ECO:0000256" key="2">
    <source>
        <dbReference type="ARBA" id="ARBA00010912"/>
    </source>
</evidence>
<dbReference type="GO" id="GO:0006397">
    <property type="term" value="P:mRNA processing"/>
    <property type="evidence" value="ECO:0007669"/>
    <property type="project" value="UniProtKB-KW"/>
</dbReference>
<keyword evidence="6" id="KW-0547">Nucleotide-binding</keyword>
<dbReference type="InterPro" id="IPR040459">
    <property type="entry name" value="MJ1316"/>
</dbReference>
<accession>A0A8K0SZP4</accession>
<comment type="similarity">
    <text evidence="2">Belongs to the poly(A) polymerase family.</text>
</comment>
<dbReference type="Proteomes" id="UP000813444">
    <property type="component" value="Unassembled WGS sequence"/>
</dbReference>
<dbReference type="EMBL" id="JAGPNK010000001">
    <property type="protein sequence ID" value="KAH7327859.1"/>
    <property type="molecule type" value="Genomic_DNA"/>
</dbReference>
<dbReference type="InterPro" id="IPR009097">
    <property type="entry name" value="Cyclic_Pdiesterase"/>
</dbReference>
<dbReference type="Pfam" id="PF04457">
    <property type="entry name" value="MJ1316"/>
    <property type="match status" value="1"/>
</dbReference>
<dbReference type="SUPFAM" id="SSF81301">
    <property type="entry name" value="Nucleotidyltransferase"/>
    <property type="match status" value="1"/>
</dbReference>
<dbReference type="PANTHER" id="PTHR10682">
    <property type="entry name" value="POLY A POLYMERASE"/>
    <property type="match status" value="1"/>
</dbReference>
<evidence type="ECO:0000259" key="12">
    <source>
        <dbReference type="Pfam" id="PF04928"/>
    </source>
</evidence>
<dbReference type="GO" id="GO:0005634">
    <property type="term" value="C:nucleus"/>
    <property type="evidence" value="ECO:0007669"/>
    <property type="project" value="UniProtKB-SubCell"/>
</dbReference>
<organism evidence="13 14">
    <name type="scientific">Stachybotrys elegans</name>
    <dbReference type="NCBI Taxonomy" id="80388"/>
    <lineage>
        <taxon>Eukaryota</taxon>
        <taxon>Fungi</taxon>
        <taxon>Dikarya</taxon>
        <taxon>Ascomycota</taxon>
        <taxon>Pezizomycotina</taxon>
        <taxon>Sordariomycetes</taxon>
        <taxon>Hypocreomycetidae</taxon>
        <taxon>Hypocreales</taxon>
        <taxon>Stachybotryaceae</taxon>
        <taxon>Stachybotrys</taxon>
    </lineage>
</organism>
<proteinExistence type="inferred from homology"/>
<feature type="compositionally biased region" description="Acidic residues" evidence="9">
    <location>
        <begin position="1096"/>
        <end position="1117"/>
    </location>
</feature>
<dbReference type="SUPFAM" id="SSF55144">
    <property type="entry name" value="LigT-like"/>
    <property type="match status" value="1"/>
</dbReference>
<dbReference type="Gene3D" id="3.90.1140.10">
    <property type="entry name" value="Cyclic phosphodiesterase"/>
    <property type="match status" value="1"/>
</dbReference>
<keyword evidence="8" id="KW-0539">Nucleus</keyword>
<evidence type="ECO:0000256" key="3">
    <source>
        <dbReference type="ARBA" id="ARBA00012388"/>
    </source>
</evidence>
<dbReference type="InterPro" id="IPR007012">
    <property type="entry name" value="PolA_pol_cen_dom"/>
</dbReference>
<gene>
    <name evidence="13" type="ORF">B0I35DRAFT_415915</name>
</gene>
<keyword evidence="5" id="KW-0808">Transferase</keyword>
<evidence type="ECO:0000256" key="5">
    <source>
        <dbReference type="ARBA" id="ARBA00022679"/>
    </source>
</evidence>
<feature type="domain" description="Poly(A) polymerase central" evidence="12">
    <location>
        <begin position="785"/>
        <end position="906"/>
    </location>
</feature>
<protein>
    <recommendedName>
        <fullName evidence="3">polynucleotide adenylyltransferase</fullName>
        <ecNumber evidence="3">2.7.7.19</ecNumber>
    </recommendedName>
</protein>
<dbReference type="GO" id="GO:0005524">
    <property type="term" value="F:ATP binding"/>
    <property type="evidence" value="ECO:0007669"/>
    <property type="project" value="UniProtKB-KW"/>
</dbReference>
<dbReference type="Pfam" id="PF13563">
    <property type="entry name" value="2_5_RNA_ligase2"/>
    <property type="match status" value="1"/>
</dbReference>
<dbReference type="AlphaFoldDB" id="A0A8K0SZP4"/>
<name>A0A8K0SZP4_9HYPO</name>